<evidence type="ECO:0000256" key="2">
    <source>
        <dbReference type="ARBA" id="ARBA00022559"/>
    </source>
</evidence>
<dbReference type="GO" id="GO:0042542">
    <property type="term" value="P:response to hydrogen peroxide"/>
    <property type="evidence" value="ECO:0007669"/>
    <property type="project" value="TreeGrafter"/>
</dbReference>
<dbReference type="Pfam" id="PF00199">
    <property type="entry name" value="Catalase"/>
    <property type="match status" value="1"/>
</dbReference>
<proteinExistence type="inferred from homology"/>
<dbReference type="InterPro" id="IPR011614">
    <property type="entry name" value="Catalase_core"/>
</dbReference>
<dbReference type="PROSITE" id="PS51402">
    <property type="entry name" value="CATALASE_3"/>
    <property type="match status" value="1"/>
</dbReference>
<feature type="domain" description="Catalase core" evidence="8">
    <location>
        <begin position="18"/>
        <end position="225"/>
    </location>
</feature>
<dbReference type="SMART" id="SM01060">
    <property type="entry name" value="Catalase"/>
    <property type="match status" value="1"/>
</dbReference>
<keyword evidence="6" id="KW-0408">Iron</keyword>
<evidence type="ECO:0000256" key="4">
    <source>
        <dbReference type="ARBA" id="ARBA00022723"/>
    </source>
</evidence>
<keyword evidence="2" id="KW-0575">Peroxidase</keyword>
<keyword evidence="5" id="KW-0560">Oxidoreductase</keyword>
<comment type="caution">
    <text evidence="9">The sequence shown here is derived from an EMBL/GenBank/DDBJ whole genome shotgun (WGS) entry which is preliminary data.</text>
</comment>
<accession>A0A7J6ATJ8</accession>
<dbReference type="SUPFAM" id="SSF56634">
    <property type="entry name" value="Heme-dependent catalase-like"/>
    <property type="match status" value="1"/>
</dbReference>
<dbReference type="GO" id="GO:0005777">
    <property type="term" value="C:peroxisome"/>
    <property type="evidence" value="ECO:0007669"/>
    <property type="project" value="TreeGrafter"/>
</dbReference>
<dbReference type="AlphaFoldDB" id="A0A7J6ATJ8"/>
<dbReference type="EMBL" id="JAAGNN010000009">
    <property type="protein sequence ID" value="KAF4085467.1"/>
    <property type="molecule type" value="Genomic_DNA"/>
</dbReference>
<keyword evidence="10" id="KW-1185">Reference proteome</keyword>
<organism evidence="9 10">
    <name type="scientific">Ameiurus melas</name>
    <name type="common">Black bullhead</name>
    <name type="synonym">Silurus melas</name>
    <dbReference type="NCBI Taxonomy" id="219545"/>
    <lineage>
        <taxon>Eukaryota</taxon>
        <taxon>Metazoa</taxon>
        <taxon>Chordata</taxon>
        <taxon>Craniata</taxon>
        <taxon>Vertebrata</taxon>
        <taxon>Euteleostomi</taxon>
        <taxon>Actinopterygii</taxon>
        <taxon>Neopterygii</taxon>
        <taxon>Teleostei</taxon>
        <taxon>Ostariophysi</taxon>
        <taxon>Siluriformes</taxon>
        <taxon>Ictaluridae</taxon>
        <taxon>Ameiurus</taxon>
    </lineage>
</organism>
<dbReference type="PANTHER" id="PTHR11465">
    <property type="entry name" value="CATALASE"/>
    <property type="match status" value="1"/>
</dbReference>
<evidence type="ECO:0000313" key="9">
    <source>
        <dbReference type="EMBL" id="KAF4085467.1"/>
    </source>
</evidence>
<reference evidence="9 10" key="1">
    <citation type="submission" date="2020-02" db="EMBL/GenBank/DDBJ databases">
        <title>A chromosome-scale genome assembly of the black bullhead catfish (Ameiurus melas).</title>
        <authorList>
            <person name="Wen M."/>
            <person name="Zham M."/>
            <person name="Cabau C."/>
            <person name="Klopp C."/>
            <person name="Donnadieu C."/>
            <person name="Roques C."/>
            <person name="Bouchez O."/>
            <person name="Lampietro C."/>
            <person name="Jouanno E."/>
            <person name="Herpin A."/>
            <person name="Louis A."/>
            <person name="Berthelot C."/>
            <person name="Parey E."/>
            <person name="Roest-Crollius H."/>
            <person name="Braasch I."/>
            <person name="Postlethwait J."/>
            <person name="Robinson-Rechavi M."/>
            <person name="Echchiki A."/>
            <person name="Begum T."/>
            <person name="Montfort J."/>
            <person name="Schartl M."/>
            <person name="Bobe J."/>
            <person name="Guiguen Y."/>
        </authorList>
    </citation>
    <scope>NUCLEOTIDE SEQUENCE [LARGE SCALE GENOMIC DNA]</scope>
    <source>
        <strain evidence="9">M_S1</strain>
        <tissue evidence="9">Blood</tissue>
    </source>
</reference>
<evidence type="ECO:0000256" key="7">
    <source>
        <dbReference type="SAM" id="MobiDB-lite"/>
    </source>
</evidence>
<evidence type="ECO:0000256" key="1">
    <source>
        <dbReference type="ARBA" id="ARBA00005329"/>
    </source>
</evidence>
<evidence type="ECO:0000256" key="3">
    <source>
        <dbReference type="ARBA" id="ARBA00022617"/>
    </source>
</evidence>
<evidence type="ECO:0000256" key="6">
    <source>
        <dbReference type="ARBA" id="ARBA00023004"/>
    </source>
</evidence>
<dbReference type="GO" id="GO:0046872">
    <property type="term" value="F:metal ion binding"/>
    <property type="evidence" value="ECO:0007669"/>
    <property type="project" value="UniProtKB-KW"/>
</dbReference>
<dbReference type="Proteomes" id="UP000593565">
    <property type="component" value="Unassembled WGS sequence"/>
</dbReference>
<feature type="compositionally biased region" description="Basic and acidic residues" evidence="7">
    <location>
        <begin position="1"/>
        <end position="11"/>
    </location>
</feature>
<dbReference type="InterPro" id="IPR020835">
    <property type="entry name" value="Catalase_sf"/>
</dbReference>
<dbReference type="GO" id="GO:0042744">
    <property type="term" value="P:hydrogen peroxide catabolic process"/>
    <property type="evidence" value="ECO:0007669"/>
    <property type="project" value="TreeGrafter"/>
</dbReference>
<evidence type="ECO:0000256" key="5">
    <source>
        <dbReference type="ARBA" id="ARBA00023002"/>
    </source>
</evidence>
<gene>
    <name evidence="9" type="ORF">AMELA_G00118860</name>
</gene>
<dbReference type="GO" id="GO:0005739">
    <property type="term" value="C:mitochondrion"/>
    <property type="evidence" value="ECO:0007669"/>
    <property type="project" value="TreeGrafter"/>
</dbReference>
<dbReference type="PRINTS" id="PR00067">
    <property type="entry name" value="CATALASE"/>
</dbReference>
<feature type="region of interest" description="Disordered" evidence="7">
    <location>
        <begin position="1"/>
        <end position="26"/>
    </location>
</feature>
<dbReference type="InterPro" id="IPR018028">
    <property type="entry name" value="Catalase"/>
</dbReference>
<name>A0A7J6ATJ8_AMEME</name>
<feature type="compositionally biased region" description="Low complexity" evidence="7">
    <location>
        <begin position="15"/>
        <end position="24"/>
    </location>
</feature>
<keyword evidence="3" id="KW-0349">Heme</keyword>
<comment type="similarity">
    <text evidence="1">Belongs to the catalase family.</text>
</comment>
<protein>
    <recommendedName>
        <fullName evidence="8">Catalase core domain-containing protein</fullName>
    </recommendedName>
</protein>
<evidence type="ECO:0000259" key="8">
    <source>
        <dbReference type="SMART" id="SM01060"/>
    </source>
</evidence>
<dbReference type="GO" id="GO:0020037">
    <property type="term" value="F:heme binding"/>
    <property type="evidence" value="ECO:0007669"/>
    <property type="project" value="InterPro"/>
</dbReference>
<dbReference type="GO" id="GO:0004096">
    <property type="term" value="F:catalase activity"/>
    <property type="evidence" value="ECO:0007669"/>
    <property type="project" value="InterPro"/>
</dbReference>
<sequence>MTKFRMDRSHVSDQSGSAADSGAGLTELQEQKQCQRDCSSTHSVFRSLELVFLGVLRKMAENREKATDQMKIWKESRGSQVHLVILRRLKTSRATARPRCLSMWATTPIALVSPVQLIQSVPRGFDVKFYTDEGNWDLTGNNTPIFFIRDALLFPSFIHSQMRNPQIQLQDPDMLWDFWSVRPESLHQVSFLFSDRGLPDGYHHMNGHGSHTFKLINSAGHPVYC</sequence>
<keyword evidence="4" id="KW-0479">Metal-binding</keyword>
<dbReference type="PANTHER" id="PTHR11465:SF9">
    <property type="entry name" value="CATALASE"/>
    <property type="match status" value="1"/>
</dbReference>
<evidence type="ECO:0000313" key="10">
    <source>
        <dbReference type="Proteomes" id="UP000593565"/>
    </source>
</evidence>
<dbReference type="Gene3D" id="2.40.180.10">
    <property type="entry name" value="Catalase core domain"/>
    <property type="match status" value="1"/>
</dbReference>